<dbReference type="InterPro" id="IPR011545">
    <property type="entry name" value="DEAD/DEAH_box_helicase_dom"/>
</dbReference>
<evidence type="ECO:0000256" key="3">
    <source>
        <dbReference type="ARBA" id="ARBA00001947"/>
    </source>
</evidence>
<dbReference type="Gene3D" id="1.10.10.10">
    <property type="entry name" value="Winged helix-like DNA-binding domain superfamily/Winged helix DNA-binding domain"/>
    <property type="match status" value="1"/>
</dbReference>
<evidence type="ECO:0000259" key="23">
    <source>
        <dbReference type="PROSITE" id="PS51194"/>
    </source>
</evidence>
<dbReference type="NCBIfam" id="TIGR00614">
    <property type="entry name" value="recQ_fam"/>
    <property type="match status" value="1"/>
</dbReference>
<dbReference type="GO" id="GO:0016787">
    <property type="term" value="F:hydrolase activity"/>
    <property type="evidence" value="ECO:0007669"/>
    <property type="project" value="UniProtKB-KW"/>
</dbReference>
<evidence type="ECO:0000256" key="18">
    <source>
        <dbReference type="ARBA" id="ARBA00048778"/>
    </source>
</evidence>
<dbReference type="FunFam" id="3.40.50.300:FF:000752">
    <property type="entry name" value="ATP-dependent DNA helicase"/>
    <property type="match status" value="1"/>
</dbReference>
<feature type="domain" description="Helicase C-terminal" evidence="23">
    <location>
        <begin position="301"/>
        <end position="452"/>
    </location>
</feature>
<keyword evidence="7" id="KW-0479">Metal-binding</keyword>
<dbReference type="GO" id="GO:0000724">
    <property type="term" value="P:double-strand break repair via homologous recombination"/>
    <property type="evidence" value="ECO:0007669"/>
    <property type="project" value="TreeGrafter"/>
</dbReference>
<keyword evidence="6" id="KW-0597">Phosphoprotein</keyword>
<evidence type="ECO:0000313" key="24">
    <source>
        <dbReference type="Ensembl" id="ENSNNAP00000007640.1"/>
    </source>
</evidence>
<evidence type="ECO:0000256" key="7">
    <source>
        <dbReference type="ARBA" id="ARBA00022723"/>
    </source>
</evidence>
<keyword evidence="10 20" id="KW-0347">Helicase</keyword>
<dbReference type="GO" id="GO:0046872">
    <property type="term" value="F:metal ion binding"/>
    <property type="evidence" value="ECO:0007669"/>
    <property type="project" value="UniProtKB-KW"/>
</dbReference>
<keyword evidence="15" id="KW-0413">Isomerase</keyword>
<dbReference type="InterPro" id="IPR004589">
    <property type="entry name" value="DNA_helicase_ATP-dep_RecQ"/>
</dbReference>
<dbReference type="CDD" id="cd18794">
    <property type="entry name" value="SF2_C_RecQ"/>
    <property type="match status" value="1"/>
</dbReference>
<sequence length="695" mass="78936">MLQCFPSVLQEELGSIDDELQALEIQIQELLEHQQQLIQKKTILKKKIRQFSDTESGSSKEAESATEDWNKEDFPWSAKIRDVLQKSFGLQKFRPLQLEAINATMAGRDVFLVMPTGGGKSLCYQLPAEGSQGFTLVICPLISLMEDQLMMLEQLGISATLLNASSSKEHVKWVHAEMLSRNSQLKLLYVTPEKIAKSKMFMSKLEKAYQAGQLTRIAVDEVHCCSQWGHDFRPDYKLLGILKRQFPNAPLIGLTATATGHVLHDAQNILCVSKCITFTASFNRPNLYYEVRQKPSTAQNCIEDIVKLINGRYKGLSGIIYCFSQKDAEQVTMNLQKLGIKAGTYHANMEPKDKSRVHKRWCANEIQVVVATVAFGMGIDKPDVRFVIHHSMSKSMENYYQESGRAGRDDQRADCILYYGFGDMFRISTMVVMENVGQQKLYGMVSYCHNVGRCRRVQIAHHFDEAWDSASCNKMCDNCCQGETLEKMDVTEHCRELIKILKQVDQMKQKFTPLKLIDAWLGKGLSKLGLEIAAPKLPHEVLERIIAHLILQQYLKEDFSFTAFATISYVKIGPRANLLKDKAHVITMQGIQGKNKAAKVRLCYFFFLIFQQHRVQPIVTPWTTFLQAFLSSTIFWSPFKLTSTASMTPSSHLILCRPLLLLPSIFPSIRLFLQGVLPSNEVAKVFEFHLQDLAF</sequence>
<evidence type="ECO:0000256" key="11">
    <source>
        <dbReference type="ARBA" id="ARBA00022833"/>
    </source>
</evidence>
<evidence type="ECO:0000256" key="10">
    <source>
        <dbReference type="ARBA" id="ARBA00022806"/>
    </source>
</evidence>
<dbReference type="CDD" id="cd18015">
    <property type="entry name" value="DEXHc_RecQ1"/>
    <property type="match status" value="1"/>
</dbReference>
<protein>
    <recommendedName>
        <fullName evidence="20">ATP-dependent DNA helicase</fullName>
        <ecNumber evidence="20">5.6.2.4</ecNumber>
    </recommendedName>
</protein>
<evidence type="ECO:0000256" key="15">
    <source>
        <dbReference type="ARBA" id="ARBA00023235"/>
    </source>
</evidence>
<reference evidence="24" key="1">
    <citation type="submission" date="2025-08" db="UniProtKB">
        <authorList>
            <consortium name="Ensembl"/>
        </authorList>
    </citation>
    <scope>IDENTIFICATION</scope>
</reference>
<dbReference type="PANTHER" id="PTHR13710">
    <property type="entry name" value="DNA HELICASE RECQ FAMILY MEMBER"/>
    <property type="match status" value="1"/>
</dbReference>
<keyword evidence="14" id="KW-0238">DNA-binding</keyword>
<dbReference type="SMART" id="SM00956">
    <property type="entry name" value="RQC"/>
    <property type="match status" value="1"/>
</dbReference>
<dbReference type="GO" id="GO:0036121">
    <property type="term" value="F:double-stranded DNA helicase activity"/>
    <property type="evidence" value="ECO:0007669"/>
    <property type="project" value="Ensembl"/>
</dbReference>
<dbReference type="SUPFAM" id="SSF52540">
    <property type="entry name" value="P-loop containing nucleoside triphosphate hydrolases"/>
    <property type="match status" value="2"/>
</dbReference>
<dbReference type="GO" id="GO:0005654">
    <property type="term" value="C:nucleoplasm"/>
    <property type="evidence" value="ECO:0007669"/>
    <property type="project" value="Ensembl"/>
</dbReference>
<gene>
    <name evidence="24" type="primary">RECQL</name>
</gene>
<comment type="cofactor">
    <cofactor evidence="1">
        <name>Mn(2+)</name>
        <dbReference type="ChEBI" id="CHEBI:29035"/>
    </cofactor>
</comment>
<dbReference type="FunFam" id="3.40.50.300:FF:000596">
    <property type="entry name" value="ATP-dependent DNA helicase"/>
    <property type="match status" value="1"/>
</dbReference>
<dbReference type="EC" id="5.6.2.4" evidence="20"/>
<dbReference type="SMART" id="SM00490">
    <property type="entry name" value="HELICc"/>
    <property type="match status" value="1"/>
</dbReference>
<dbReference type="OMA" id="FKLSTMV"/>
<feature type="coiled-coil region" evidence="21">
    <location>
        <begin position="13"/>
        <end position="40"/>
    </location>
</feature>
<dbReference type="InterPro" id="IPR036388">
    <property type="entry name" value="WH-like_DNA-bd_sf"/>
</dbReference>
<keyword evidence="9 20" id="KW-0378">Hydrolase</keyword>
<evidence type="ECO:0000256" key="19">
    <source>
        <dbReference type="ARBA" id="ARBA00051437"/>
    </source>
</evidence>
<dbReference type="Proteomes" id="UP000694559">
    <property type="component" value="Unplaced"/>
</dbReference>
<comment type="similarity">
    <text evidence="5 20">Belongs to the helicase family. RecQ subfamily.</text>
</comment>
<dbReference type="GO" id="GO:0005694">
    <property type="term" value="C:chromosome"/>
    <property type="evidence" value="ECO:0007669"/>
    <property type="project" value="TreeGrafter"/>
</dbReference>
<dbReference type="InterPro" id="IPR001650">
    <property type="entry name" value="Helicase_C-like"/>
</dbReference>
<keyword evidence="21" id="KW-0175">Coiled coil</keyword>
<dbReference type="InterPro" id="IPR014001">
    <property type="entry name" value="Helicase_ATP-bd"/>
</dbReference>
<dbReference type="GO" id="GO:1990814">
    <property type="term" value="F:DNA/DNA annealing activity"/>
    <property type="evidence" value="ECO:0007669"/>
    <property type="project" value="Ensembl"/>
</dbReference>
<evidence type="ECO:0000313" key="25">
    <source>
        <dbReference type="Proteomes" id="UP000694559"/>
    </source>
</evidence>
<evidence type="ECO:0000256" key="2">
    <source>
        <dbReference type="ARBA" id="ARBA00001946"/>
    </source>
</evidence>
<evidence type="ECO:0000256" key="5">
    <source>
        <dbReference type="ARBA" id="ARBA00005446"/>
    </source>
</evidence>
<reference evidence="24" key="2">
    <citation type="submission" date="2025-09" db="UniProtKB">
        <authorList>
            <consortium name="Ensembl"/>
        </authorList>
    </citation>
    <scope>IDENTIFICATION</scope>
</reference>
<comment type="cofactor">
    <cofactor evidence="2">
        <name>Mg(2+)</name>
        <dbReference type="ChEBI" id="CHEBI:18420"/>
    </cofactor>
</comment>
<dbReference type="GO" id="GO:0031297">
    <property type="term" value="P:replication fork processing"/>
    <property type="evidence" value="ECO:0007669"/>
    <property type="project" value="Ensembl"/>
</dbReference>
<dbReference type="Ensembl" id="ENSNNAT00000008012.1">
    <property type="protein sequence ID" value="ENSNNAP00000007640.1"/>
    <property type="gene ID" value="ENSNNAG00000005143.1"/>
</dbReference>
<evidence type="ECO:0000256" key="6">
    <source>
        <dbReference type="ARBA" id="ARBA00022553"/>
    </source>
</evidence>
<dbReference type="PROSITE" id="PS51192">
    <property type="entry name" value="HELICASE_ATP_BIND_1"/>
    <property type="match status" value="1"/>
</dbReference>
<dbReference type="Pfam" id="PF00271">
    <property type="entry name" value="Helicase_C"/>
    <property type="match status" value="1"/>
</dbReference>
<evidence type="ECO:0000256" key="16">
    <source>
        <dbReference type="ARBA" id="ARBA00023242"/>
    </source>
</evidence>
<dbReference type="GeneTree" id="ENSGT00940000157013"/>
<keyword evidence="11" id="KW-0862">Zinc</keyword>
<dbReference type="InterPro" id="IPR032284">
    <property type="entry name" value="RecQ_Zn-bd"/>
</dbReference>
<keyword evidence="8 20" id="KW-0547">Nucleotide-binding</keyword>
<dbReference type="AlphaFoldDB" id="A0A8C6VLJ4"/>
<comment type="cofactor">
    <cofactor evidence="3">
        <name>Zn(2+)</name>
        <dbReference type="ChEBI" id="CHEBI:29105"/>
    </cofactor>
</comment>
<dbReference type="GO" id="GO:0005524">
    <property type="term" value="F:ATP binding"/>
    <property type="evidence" value="ECO:0007669"/>
    <property type="project" value="UniProtKB-KW"/>
</dbReference>
<keyword evidence="12 20" id="KW-0067">ATP-binding</keyword>
<organism evidence="24 25">
    <name type="scientific">Naja naja</name>
    <name type="common">Indian cobra</name>
    <dbReference type="NCBI Taxonomy" id="35670"/>
    <lineage>
        <taxon>Eukaryota</taxon>
        <taxon>Metazoa</taxon>
        <taxon>Chordata</taxon>
        <taxon>Craniata</taxon>
        <taxon>Vertebrata</taxon>
        <taxon>Euteleostomi</taxon>
        <taxon>Lepidosauria</taxon>
        <taxon>Squamata</taxon>
        <taxon>Bifurcata</taxon>
        <taxon>Unidentata</taxon>
        <taxon>Episquamata</taxon>
        <taxon>Toxicofera</taxon>
        <taxon>Serpentes</taxon>
        <taxon>Colubroidea</taxon>
        <taxon>Elapidae</taxon>
        <taxon>Elapinae</taxon>
        <taxon>Naja</taxon>
    </lineage>
</organism>
<dbReference type="OrthoDB" id="10261556at2759"/>
<evidence type="ECO:0000256" key="17">
    <source>
        <dbReference type="ARBA" id="ARBA00034617"/>
    </source>
</evidence>
<evidence type="ECO:0000256" key="1">
    <source>
        <dbReference type="ARBA" id="ARBA00001936"/>
    </source>
</evidence>
<dbReference type="PANTHER" id="PTHR13710:SF105">
    <property type="entry name" value="ATP-DEPENDENT DNA HELICASE Q1"/>
    <property type="match status" value="1"/>
</dbReference>
<dbReference type="InterPro" id="IPR027417">
    <property type="entry name" value="P-loop_NTPase"/>
</dbReference>
<dbReference type="SMART" id="SM00487">
    <property type="entry name" value="DEXDc"/>
    <property type="match status" value="1"/>
</dbReference>
<evidence type="ECO:0000256" key="21">
    <source>
        <dbReference type="SAM" id="Coils"/>
    </source>
</evidence>
<keyword evidence="16 20" id="KW-0539">Nucleus</keyword>
<keyword evidence="25" id="KW-1185">Reference proteome</keyword>
<dbReference type="Pfam" id="PF00270">
    <property type="entry name" value="DEAD"/>
    <property type="match status" value="1"/>
</dbReference>
<comment type="catalytic activity">
    <reaction evidence="19">
        <text>dATP + H2O = dADP + phosphate + H(+)</text>
        <dbReference type="Rhea" id="RHEA:51908"/>
        <dbReference type="ChEBI" id="CHEBI:15377"/>
        <dbReference type="ChEBI" id="CHEBI:15378"/>
        <dbReference type="ChEBI" id="CHEBI:43474"/>
        <dbReference type="ChEBI" id="CHEBI:57667"/>
        <dbReference type="ChEBI" id="CHEBI:61404"/>
    </reaction>
    <physiologicalReaction direction="left-to-right" evidence="19">
        <dbReference type="Rhea" id="RHEA:51909"/>
    </physiologicalReaction>
</comment>
<evidence type="ECO:0000256" key="20">
    <source>
        <dbReference type="RuleBase" id="RU364117"/>
    </source>
</evidence>
<dbReference type="Pfam" id="PF16124">
    <property type="entry name" value="RecQ_Zn_bind"/>
    <property type="match status" value="1"/>
</dbReference>
<keyword evidence="13" id="KW-0007">Acetylation</keyword>
<evidence type="ECO:0000256" key="4">
    <source>
        <dbReference type="ARBA" id="ARBA00004123"/>
    </source>
</evidence>
<accession>A0A8C6VLJ4</accession>
<dbReference type="GO" id="GO:0005737">
    <property type="term" value="C:cytoplasm"/>
    <property type="evidence" value="ECO:0007669"/>
    <property type="project" value="TreeGrafter"/>
</dbReference>
<dbReference type="GO" id="GO:0009378">
    <property type="term" value="F:four-way junction helicase activity"/>
    <property type="evidence" value="ECO:0007669"/>
    <property type="project" value="TreeGrafter"/>
</dbReference>
<dbReference type="FunFam" id="1.10.10.10:FF:000306">
    <property type="entry name" value="ATP-dependent DNA helicase"/>
    <property type="match status" value="1"/>
</dbReference>
<evidence type="ECO:0000256" key="9">
    <source>
        <dbReference type="ARBA" id="ARBA00022801"/>
    </source>
</evidence>
<dbReference type="GO" id="GO:0043138">
    <property type="term" value="F:3'-5' DNA helicase activity"/>
    <property type="evidence" value="ECO:0007669"/>
    <property type="project" value="UniProtKB-EC"/>
</dbReference>
<proteinExistence type="inferred from homology"/>
<evidence type="ECO:0000256" key="13">
    <source>
        <dbReference type="ARBA" id="ARBA00022990"/>
    </source>
</evidence>
<dbReference type="InterPro" id="IPR018982">
    <property type="entry name" value="RQC_domain"/>
</dbReference>
<comment type="catalytic activity">
    <reaction evidence="18">
        <text>ATP + H2O = ADP + phosphate + H(+)</text>
        <dbReference type="Rhea" id="RHEA:13065"/>
        <dbReference type="ChEBI" id="CHEBI:15377"/>
        <dbReference type="ChEBI" id="CHEBI:15378"/>
        <dbReference type="ChEBI" id="CHEBI:30616"/>
        <dbReference type="ChEBI" id="CHEBI:43474"/>
        <dbReference type="ChEBI" id="CHEBI:456216"/>
    </reaction>
    <physiologicalReaction direction="left-to-right" evidence="18">
        <dbReference type="Rhea" id="RHEA:13066"/>
    </physiologicalReaction>
</comment>
<evidence type="ECO:0000256" key="8">
    <source>
        <dbReference type="ARBA" id="ARBA00022741"/>
    </source>
</evidence>
<evidence type="ECO:0000256" key="14">
    <source>
        <dbReference type="ARBA" id="ARBA00023125"/>
    </source>
</evidence>
<dbReference type="Gene3D" id="3.40.50.300">
    <property type="entry name" value="P-loop containing nucleotide triphosphate hydrolases"/>
    <property type="match status" value="2"/>
</dbReference>
<feature type="domain" description="Helicase ATP-binding" evidence="22">
    <location>
        <begin position="101"/>
        <end position="276"/>
    </location>
</feature>
<comment type="subcellular location">
    <subcellularLocation>
        <location evidence="4 20">Nucleus</location>
    </subcellularLocation>
</comment>
<evidence type="ECO:0000256" key="12">
    <source>
        <dbReference type="ARBA" id="ARBA00022840"/>
    </source>
</evidence>
<comment type="catalytic activity">
    <reaction evidence="17 20">
        <text>Couples ATP hydrolysis with the unwinding of duplex DNA by translocating in the 3'-5' direction.</text>
        <dbReference type="EC" id="5.6.2.4"/>
    </reaction>
</comment>
<dbReference type="PROSITE" id="PS51194">
    <property type="entry name" value="HELICASE_CTER"/>
    <property type="match status" value="1"/>
</dbReference>
<name>A0A8C6VLJ4_NAJNA</name>
<evidence type="ECO:0000259" key="22">
    <source>
        <dbReference type="PROSITE" id="PS51192"/>
    </source>
</evidence>